<dbReference type="AlphaFoldDB" id="A0A2J6RTR5"/>
<proteinExistence type="predicted"/>
<gene>
    <name evidence="2" type="ORF">L207DRAFT_333477</name>
</gene>
<evidence type="ECO:0000313" key="2">
    <source>
        <dbReference type="EMBL" id="PMD41909.1"/>
    </source>
</evidence>
<organism evidence="2 3">
    <name type="scientific">Hyaloscypha variabilis (strain UAMH 11265 / GT02V1 / F)</name>
    <name type="common">Meliniomyces variabilis</name>
    <dbReference type="NCBI Taxonomy" id="1149755"/>
    <lineage>
        <taxon>Eukaryota</taxon>
        <taxon>Fungi</taxon>
        <taxon>Dikarya</taxon>
        <taxon>Ascomycota</taxon>
        <taxon>Pezizomycotina</taxon>
        <taxon>Leotiomycetes</taxon>
        <taxon>Helotiales</taxon>
        <taxon>Hyaloscyphaceae</taxon>
        <taxon>Hyaloscypha</taxon>
        <taxon>Hyaloscypha variabilis</taxon>
    </lineage>
</organism>
<accession>A0A2J6RTR5</accession>
<reference evidence="2 3" key="1">
    <citation type="submission" date="2016-04" db="EMBL/GenBank/DDBJ databases">
        <title>A degradative enzymes factory behind the ericoid mycorrhizal symbiosis.</title>
        <authorList>
            <consortium name="DOE Joint Genome Institute"/>
            <person name="Martino E."/>
            <person name="Morin E."/>
            <person name="Grelet G."/>
            <person name="Kuo A."/>
            <person name="Kohler A."/>
            <person name="Daghino S."/>
            <person name="Barry K."/>
            <person name="Choi C."/>
            <person name="Cichocki N."/>
            <person name="Clum A."/>
            <person name="Copeland A."/>
            <person name="Hainaut M."/>
            <person name="Haridas S."/>
            <person name="Labutti K."/>
            <person name="Lindquist E."/>
            <person name="Lipzen A."/>
            <person name="Khouja H.-R."/>
            <person name="Murat C."/>
            <person name="Ohm R."/>
            <person name="Olson A."/>
            <person name="Spatafora J."/>
            <person name="Veneault-Fourrey C."/>
            <person name="Henrissat B."/>
            <person name="Grigoriev I."/>
            <person name="Martin F."/>
            <person name="Perotto S."/>
        </authorList>
    </citation>
    <scope>NUCLEOTIDE SEQUENCE [LARGE SCALE GENOMIC DNA]</scope>
    <source>
        <strain evidence="2 3">F</strain>
    </source>
</reference>
<keyword evidence="3" id="KW-1185">Reference proteome</keyword>
<dbReference type="OrthoDB" id="3799661at2759"/>
<feature type="region of interest" description="Disordered" evidence="1">
    <location>
        <begin position="23"/>
        <end position="48"/>
    </location>
</feature>
<sequence>MASLPAINVSGYDLNTPHLAKAMSHSSISRRPSSLKHPMRSSTSRISLVGDNGSLEPKIDVMYGTTNNAKEFGWFDHLLGVFCIARRPRFESVETTVSRRAPDYNEREDYFDSRSPWVLPVYVLSTERDEHRHLIPKEAKGTIDTGNLQGNLVSRAFLVDVLRYSEADFHELTNEEKDGGTGITGHRLIPEGAISLTWYHSNSTRVFRDMRFLISEHPTYDLIIGAHSIRQNNILDVPNLMADQDPAGIILSIDPLKMKNSHG</sequence>
<dbReference type="EMBL" id="KZ613944">
    <property type="protein sequence ID" value="PMD41909.1"/>
    <property type="molecule type" value="Genomic_DNA"/>
</dbReference>
<evidence type="ECO:0000256" key="1">
    <source>
        <dbReference type="SAM" id="MobiDB-lite"/>
    </source>
</evidence>
<evidence type="ECO:0000313" key="3">
    <source>
        <dbReference type="Proteomes" id="UP000235786"/>
    </source>
</evidence>
<name>A0A2J6RTR5_HYAVF</name>
<protein>
    <submittedName>
        <fullName evidence="2">Uncharacterized protein</fullName>
    </submittedName>
</protein>
<dbReference type="Proteomes" id="UP000235786">
    <property type="component" value="Unassembled WGS sequence"/>
</dbReference>